<name>A0A7J0H1D3_9ERIC</name>
<proteinExistence type="predicted"/>
<dbReference type="EMBL" id="BJWL01000026">
    <property type="protein sequence ID" value="GFZ16903.1"/>
    <property type="molecule type" value="Genomic_DNA"/>
</dbReference>
<evidence type="ECO:0000256" key="1">
    <source>
        <dbReference type="SAM" id="MobiDB-lite"/>
    </source>
</evidence>
<feature type="compositionally biased region" description="Low complexity" evidence="1">
    <location>
        <begin position="9"/>
        <end position="33"/>
    </location>
</feature>
<protein>
    <recommendedName>
        <fullName evidence="4">BED-type domain-containing protein</fullName>
    </recommendedName>
</protein>
<reference evidence="2 3" key="1">
    <citation type="submission" date="2019-07" db="EMBL/GenBank/DDBJ databases">
        <title>De Novo Assembly of kiwifruit Actinidia rufa.</title>
        <authorList>
            <person name="Sugita-Konishi S."/>
            <person name="Sato K."/>
            <person name="Mori E."/>
            <person name="Abe Y."/>
            <person name="Kisaki G."/>
            <person name="Hamano K."/>
            <person name="Suezawa K."/>
            <person name="Otani M."/>
            <person name="Fukuda T."/>
            <person name="Manabe T."/>
            <person name="Gomi K."/>
            <person name="Tabuchi M."/>
            <person name="Akimitsu K."/>
            <person name="Kataoka I."/>
        </authorList>
    </citation>
    <scope>NUCLEOTIDE SEQUENCE [LARGE SCALE GENOMIC DNA]</scope>
    <source>
        <strain evidence="3">cv. Fuchu</strain>
    </source>
</reference>
<keyword evidence="3" id="KW-1185">Reference proteome</keyword>
<evidence type="ECO:0000313" key="2">
    <source>
        <dbReference type="EMBL" id="GFZ16903.1"/>
    </source>
</evidence>
<gene>
    <name evidence="2" type="ORF">Acr_26g0001730</name>
</gene>
<sequence>MSEQGENLTSSIPSTPVESTPTPSSAAPNSSPSQKRKRTSVVWQSFEEGKDAKGEKIAICQHCNRSLKASSTSSCRFDDIFSGSYYWC</sequence>
<feature type="region of interest" description="Disordered" evidence="1">
    <location>
        <begin position="1"/>
        <end position="44"/>
    </location>
</feature>
<dbReference type="AlphaFoldDB" id="A0A7J0H1D3"/>
<evidence type="ECO:0000313" key="3">
    <source>
        <dbReference type="Proteomes" id="UP000585474"/>
    </source>
</evidence>
<evidence type="ECO:0008006" key="4">
    <source>
        <dbReference type="Google" id="ProtNLM"/>
    </source>
</evidence>
<dbReference type="Proteomes" id="UP000585474">
    <property type="component" value="Unassembled WGS sequence"/>
</dbReference>
<organism evidence="2 3">
    <name type="scientific">Actinidia rufa</name>
    <dbReference type="NCBI Taxonomy" id="165716"/>
    <lineage>
        <taxon>Eukaryota</taxon>
        <taxon>Viridiplantae</taxon>
        <taxon>Streptophyta</taxon>
        <taxon>Embryophyta</taxon>
        <taxon>Tracheophyta</taxon>
        <taxon>Spermatophyta</taxon>
        <taxon>Magnoliopsida</taxon>
        <taxon>eudicotyledons</taxon>
        <taxon>Gunneridae</taxon>
        <taxon>Pentapetalae</taxon>
        <taxon>asterids</taxon>
        <taxon>Ericales</taxon>
        <taxon>Actinidiaceae</taxon>
        <taxon>Actinidia</taxon>
    </lineage>
</organism>
<comment type="caution">
    <text evidence="2">The sequence shown here is derived from an EMBL/GenBank/DDBJ whole genome shotgun (WGS) entry which is preliminary data.</text>
</comment>
<accession>A0A7J0H1D3</accession>